<dbReference type="EMBL" id="CP109965">
    <property type="protein sequence ID" value="WAJ69936.1"/>
    <property type="molecule type" value="Genomic_DNA"/>
</dbReference>
<evidence type="ECO:0000256" key="1">
    <source>
        <dbReference type="SAM" id="MobiDB-lite"/>
    </source>
</evidence>
<proteinExistence type="predicted"/>
<dbReference type="InterPro" id="IPR029787">
    <property type="entry name" value="Nucleotide_cyclase"/>
</dbReference>
<dbReference type="Gene3D" id="3.10.580.10">
    <property type="entry name" value="CBS-domain"/>
    <property type="match status" value="1"/>
</dbReference>
<evidence type="ECO:0000259" key="2">
    <source>
        <dbReference type="PROSITE" id="PS50883"/>
    </source>
</evidence>
<keyword evidence="5" id="KW-1185">Reference proteome</keyword>
<feature type="domain" description="EAL" evidence="2">
    <location>
        <begin position="4"/>
        <end position="254"/>
    </location>
</feature>
<dbReference type="CDD" id="cd01948">
    <property type="entry name" value="EAL"/>
    <property type="match status" value="1"/>
</dbReference>
<dbReference type="Pfam" id="PF00990">
    <property type="entry name" value="GGDEF"/>
    <property type="match status" value="1"/>
</dbReference>
<dbReference type="InterPro" id="IPR000644">
    <property type="entry name" value="CBS_dom"/>
</dbReference>
<dbReference type="SMART" id="SM00267">
    <property type="entry name" value="GGDEF"/>
    <property type="match status" value="1"/>
</dbReference>
<dbReference type="Proteomes" id="UP001163726">
    <property type="component" value="Chromosome"/>
</dbReference>
<dbReference type="RefSeq" id="WP_268074235.1">
    <property type="nucleotide sequence ID" value="NZ_CP109965.1"/>
</dbReference>
<dbReference type="SUPFAM" id="SSF54631">
    <property type="entry name" value="CBS-domain pair"/>
    <property type="match status" value="1"/>
</dbReference>
<dbReference type="Gene3D" id="3.20.20.450">
    <property type="entry name" value="EAL domain"/>
    <property type="match status" value="1"/>
</dbReference>
<reference evidence="4" key="1">
    <citation type="submission" date="2022-10" db="EMBL/GenBank/DDBJ databases">
        <title>Catenovulum adriacola sp. nov. isolated in the Harbour of Susak.</title>
        <authorList>
            <person name="Schoch T."/>
            <person name="Reich S.J."/>
            <person name="Stoeferle S."/>
            <person name="Flaiz M."/>
            <person name="Kazda M."/>
            <person name="Riedel C.U."/>
            <person name="Duerre P."/>
        </authorList>
    </citation>
    <scope>NUCLEOTIDE SEQUENCE</scope>
    <source>
        <strain evidence="4">TS8</strain>
    </source>
</reference>
<dbReference type="InterPro" id="IPR046342">
    <property type="entry name" value="CBS_dom_sf"/>
</dbReference>
<dbReference type="SUPFAM" id="SSF141868">
    <property type="entry name" value="EAL domain-like"/>
    <property type="match status" value="1"/>
</dbReference>
<dbReference type="PANTHER" id="PTHR33121:SF76">
    <property type="entry name" value="SIGNALING PROTEIN"/>
    <property type="match status" value="1"/>
</dbReference>
<sequence>MKNTTDIQSLLIDIIENKKIHTVLQPIYNLSSQRILGFEALSRGPVGTILATPDPLFTQAEKFNCHAQIEAICIEKAIECFARQNLPGKLFLNMTPNFIVNGLVNPCQLKSLLRRFGLTGSRVVIEITEDNPANNIDDLKNTINELRDIGIQFAIDDLGAGYSGLIQWSQIKPNLIKIDKYFVQNCNEDMMKREFLNAVLRLADNTGAMTIVEGVETQAELDSVRALGVSFAQGYYLARPTPEPSLRLPEVLLSVQKRQPAHEFIQQQTVSLLLNSIKAESWHTPTRTVMDRFRNDKTLYTIPILDGVKVIGIVMREELMEHFSQPLGHALYDKKPINQLMKTDFIVAESSMSVEALSRMLTDETRLEARTPFVITENGQYLGMGSVRALLRKITDAKIERAKHSNPLTQLPGNLPIDKEIDALLTNKQSFSMAYVDLNHFKPFNDQYGYAKGDQVIVMLADLLRSFQNTQNCFVGHIGGDDFVIIFYQPNGQAQLTDLLTQFDQRVKPYFSQSHLSAGGYASHTRTGKPVFYPLLSLSIGLVTPCITNCQNHHHVAELAVEAKKQAKKRTKSYLYINPKQIPDSLTQPEPSSPDAPLFYESEIPRLSLPQSSHEQANQPYS</sequence>
<dbReference type="SMART" id="SM00052">
    <property type="entry name" value="EAL"/>
    <property type="match status" value="1"/>
</dbReference>
<dbReference type="InterPro" id="IPR001633">
    <property type="entry name" value="EAL_dom"/>
</dbReference>
<dbReference type="NCBIfam" id="TIGR00254">
    <property type="entry name" value="GGDEF"/>
    <property type="match status" value="1"/>
</dbReference>
<dbReference type="Pfam" id="PF00571">
    <property type="entry name" value="CBS"/>
    <property type="match status" value="1"/>
</dbReference>
<feature type="domain" description="GGDEF" evidence="3">
    <location>
        <begin position="429"/>
        <end position="580"/>
    </location>
</feature>
<dbReference type="InterPro" id="IPR035919">
    <property type="entry name" value="EAL_sf"/>
</dbReference>
<dbReference type="PROSITE" id="PS50887">
    <property type="entry name" value="GGDEF"/>
    <property type="match status" value="1"/>
</dbReference>
<evidence type="ECO:0000313" key="5">
    <source>
        <dbReference type="Proteomes" id="UP001163726"/>
    </source>
</evidence>
<organism evidence="4 5">
    <name type="scientific">Catenovulum adriaticum</name>
    <dbReference type="NCBI Taxonomy" id="2984846"/>
    <lineage>
        <taxon>Bacteria</taxon>
        <taxon>Pseudomonadati</taxon>
        <taxon>Pseudomonadota</taxon>
        <taxon>Gammaproteobacteria</taxon>
        <taxon>Alteromonadales</taxon>
        <taxon>Alteromonadaceae</taxon>
        <taxon>Catenovulum</taxon>
    </lineage>
</organism>
<dbReference type="Gene3D" id="3.30.70.270">
    <property type="match status" value="1"/>
</dbReference>
<dbReference type="Pfam" id="PF00563">
    <property type="entry name" value="EAL"/>
    <property type="match status" value="1"/>
</dbReference>
<dbReference type="InterPro" id="IPR050706">
    <property type="entry name" value="Cyclic-di-GMP_PDE-like"/>
</dbReference>
<accession>A0ABY7AL99</accession>
<gene>
    <name evidence="4" type="ORF">OLW01_12400</name>
</gene>
<evidence type="ECO:0000313" key="4">
    <source>
        <dbReference type="EMBL" id="WAJ69936.1"/>
    </source>
</evidence>
<dbReference type="SUPFAM" id="SSF55073">
    <property type="entry name" value="Nucleotide cyclase"/>
    <property type="match status" value="1"/>
</dbReference>
<evidence type="ECO:0000259" key="3">
    <source>
        <dbReference type="PROSITE" id="PS50887"/>
    </source>
</evidence>
<feature type="compositionally biased region" description="Polar residues" evidence="1">
    <location>
        <begin position="609"/>
        <end position="622"/>
    </location>
</feature>
<feature type="region of interest" description="Disordered" evidence="1">
    <location>
        <begin position="580"/>
        <end position="622"/>
    </location>
</feature>
<dbReference type="InterPro" id="IPR000160">
    <property type="entry name" value="GGDEF_dom"/>
</dbReference>
<dbReference type="InterPro" id="IPR043128">
    <property type="entry name" value="Rev_trsase/Diguanyl_cyclase"/>
</dbReference>
<protein>
    <submittedName>
        <fullName evidence="4">EAL and GGDEF domain-containing protein</fullName>
    </submittedName>
</protein>
<dbReference type="CDD" id="cd01949">
    <property type="entry name" value="GGDEF"/>
    <property type="match status" value="1"/>
</dbReference>
<name>A0ABY7AL99_9ALTE</name>
<dbReference type="PROSITE" id="PS50883">
    <property type="entry name" value="EAL"/>
    <property type="match status" value="1"/>
</dbReference>
<dbReference type="PANTHER" id="PTHR33121">
    <property type="entry name" value="CYCLIC DI-GMP PHOSPHODIESTERASE PDEF"/>
    <property type="match status" value="1"/>
</dbReference>